<accession>A0ABT9UXJ7</accession>
<dbReference type="EMBL" id="JAUSUF010000015">
    <property type="protein sequence ID" value="MDQ0150969.1"/>
    <property type="molecule type" value="Genomic_DNA"/>
</dbReference>
<sequence length="29" mass="3411">MANRFDVRVAQPVTCPYRARANHPFYGWS</sequence>
<gene>
    <name evidence="1" type="ORF">J2S18_002943</name>
    <name evidence="2" type="ORF">J2S18_003188</name>
</gene>
<dbReference type="EMBL" id="JAUSUF010000020">
    <property type="protein sequence ID" value="MDQ0151211.1"/>
    <property type="molecule type" value="Genomic_DNA"/>
</dbReference>
<keyword evidence="3" id="KW-1185">Reference proteome</keyword>
<protein>
    <submittedName>
        <fullName evidence="1">Uncharacterized protein</fullName>
    </submittedName>
</protein>
<organism evidence="1 3">
    <name type="scientific">Eubacterium multiforme</name>
    <dbReference type="NCBI Taxonomy" id="83339"/>
    <lineage>
        <taxon>Bacteria</taxon>
        <taxon>Bacillati</taxon>
        <taxon>Bacillota</taxon>
        <taxon>Clostridia</taxon>
        <taxon>Eubacteriales</taxon>
        <taxon>Eubacteriaceae</taxon>
        <taxon>Eubacterium</taxon>
    </lineage>
</organism>
<comment type="caution">
    <text evidence="1">The sequence shown here is derived from an EMBL/GenBank/DDBJ whole genome shotgun (WGS) entry which is preliminary data.</text>
</comment>
<evidence type="ECO:0000313" key="2">
    <source>
        <dbReference type="EMBL" id="MDQ0151211.1"/>
    </source>
</evidence>
<evidence type="ECO:0000313" key="3">
    <source>
        <dbReference type="Proteomes" id="UP001228504"/>
    </source>
</evidence>
<proteinExistence type="predicted"/>
<name>A0ABT9UXJ7_9FIRM</name>
<reference evidence="1 3" key="1">
    <citation type="submission" date="2023-07" db="EMBL/GenBank/DDBJ databases">
        <title>Genomic Encyclopedia of Type Strains, Phase IV (KMG-IV): sequencing the most valuable type-strain genomes for metagenomic binning, comparative biology and taxonomic classification.</title>
        <authorList>
            <person name="Goeker M."/>
        </authorList>
    </citation>
    <scope>NUCLEOTIDE SEQUENCE [LARGE SCALE GENOMIC DNA]</scope>
    <source>
        <strain evidence="1 3">DSM 20694</strain>
    </source>
</reference>
<evidence type="ECO:0000313" key="1">
    <source>
        <dbReference type="EMBL" id="MDQ0150969.1"/>
    </source>
</evidence>
<dbReference type="Proteomes" id="UP001228504">
    <property type="component" value="Unassembled WGS sequence"/>
</dbReference>